<comment type="pathway">
    <text evidence="3">Cofactor biosynthesis; coenzyme A biosynthesis; CoA from (R)-pantothenate: step 5/5.</text>
</comment>
<dbReference type="Pfam" id="PF01121">
    <property type="entry name" value="CoaE"/>
    <property type="match status" value="1"/>
</dbReference>
<keyword evidence="3 5" id="KW-0418">Kinase</keyword>
<keyword evidence="2 3" id="KW-0067">ATP-binding</keyword>
<reference evidence="5" key="1">
    <citation type="journal article" date="2020" name="mSystems">
        <title>Genome- and Community-Level Interaction Insights into Carbon Utilization and Element Cycling Functions of Hydrothermarchaeota in Hydrothermal Sediment.</title>
        <authorList>
            <person name="Zhou Z."/>
            <person name="Liu Y."/>
            <person name="Xu W."/>
            <person name="Pan J."/>
            <person name="Luo Z.H."/>
            <person name="Li M."/>
        </authorList>
    </citation>
    <scope>NUCLEOTIDE SEQUENCE [LARGE SCALE GENOMIC DNA]</scope>
    <source>
        <strain evidence="5">SpSt-695</strain>
    </source>
</reference>
<dbReference type="GO" id="GO:0015937">
    <property type="term" value="P:coenzyme A biosynthetic process"/>
    <property type="evidence" value="ECO:0007669"/>
    <property type="project" value="UniProtKB-UniRule"/>
</dbReference>
<dbReference type="UniPathway" id="UPA00241">
    <property type="reaction ID" value="UER00356"/>
</dbReference>
<keyword evidence="3 5" id="KW-0808">Transferase</keyword>
<comment type="subcellular location">
    <subcellularLocation>
        <location evidence="3">Cytoplasm</location>
    </subcellularLocation>
</comment>
<name>A0A7V3ZU14_UNCW3</name>
<evidence type="ECO:0000256" key="4">
    <source>
        <dbReference type="NCBIfam" id="TIGR00152"/>
    </source>
</evidence>
<keyword evidence="3" id="KW-0963">Cytoplasm</keyword>
<keyword evidence="3" id="KW-0173">Coenzyme A biosynthesis</keyword>
<evidence type="ECO:0000256" key="1">
    <source>
        <dbReference type="ARBA" id="ARBA00022741"/>
    </source>
</evidence>
<dbReference type="InterPro" id="IPR027417">
    <property type="entry name" value="P-loop_NTPase"/>
</dbReference>
<proteinExistence type="inferred from homology"/>
<dbReference type="Gene3D" id="3.40.50.300">
    <property type="entry name" value="P-loop containing nucleotide triphosphate hydrolases"/>
    <property type="match status" value="1"/>
</dbReference>
<evidence type="ECO:0000256" key="2">
    <source>
        <dbReference type="ARBA" id="ARBA00022840"/>
    </source>
</evidence>
<organism evidence="5">
    <name type="scientific">candidate division WOR-3 bacterium</name>
    <dbReference type="NCBI Taxonomy" id="2052148"/>
    <lineage>
        <taxon>Bacteria</taxon>
        <taxon>Bacteria division WOR-3</taxon>
    </lineage>
</organism>
<evidence type="ECO:0000256" key="3">
    <source>
        <dbReference type="HAMAP-Rule" id="MF_00376"/>
    </source>
</evidence>
<keyword evidence="1 3" id="KW-0547">Nucleotide-binding</keyword>
<accession>A0A7V3ZU14</accession>
<dbReference type="NCBIfam" id="TIGR00152">
    <property type="entry name" value="dephospho-CoA kinase"/>
    <property type="match status" value="1"/>
</dbReference>
<feature type="binding site" evidence="3">
    <location>
        <begin position="15"/>
        <end position="20"/>
    </location>
    <ligand>
        <name>ATP</name>
        <dbReference type="ChEBI" id="CHEBI:30616"/>
    </ligand>
</feature>
<protein>
    <recommendedName>
        <fullName evidence="3 4">Dephospho-CoA kinase</fullName>
        <ecNumber evidence="3 4">2.7.1.24</ecNumber>
    </recommendedName>
    <alternativeName>
        <fullName evidence="3">Dephosphocoenzyme A kinase</fullName>
    </alternativeName>
</protein>
<sequence length="188" mass="21961">MGNKKFLIGITGLPGCGKTEVLKVFEEEGFFIIEGDKIAHEIFEENREEIEKIFNKKGITRKEVAEIIFENLEKKRRFESFIHPLLLERIFGLIQNINFPYIVVEGTLLFELSTEEKFDLIITVTSDLSSIYERMKKKGFKEDIIKSMINSCFSQDEKIKRADICVDNRGTLSDLKRKVKRLCKMIKR</sequence>
<comment type="similarity">
    <text evidence="3">Belongs to the CoaE family.</text>
</comment>
<dbReference type="PROSITE" id="PS51219">
    <property type="entry name" value="DPCK"/>
    <property type="match status" value="1"/>
</dbReference>
<dbReference type="SUPFAM" id="SSF52540">
    <property type="entry name" value="P-loop containing nucleoside triphosphate hydrolases"/>
    <property type="match status" value="1"/>
</dbReference>
<dbReference type="AlphaFoldDB" id="A0A7V3ZU14"/>
<gene>
    <name evidence="3 5" type="primary">coaE</name>
    <name evidence="5" type="ORF">ENU72_03560</name>
</gene>
<dbReference type="HAMAP" id="MF_00376">
    <property type="entry name" value="Dephospho_CoA_kinase"/>
    <property type="match status" value="1"/>
</dbReference>
<dbReference type="GO" id="GO:0005737">
    <property type="term" value="C:cytoplasm"/>
    <property type="evidence" value="ECO:0007669"/>
    <property type="project" value="UniProtKB-SubCell"/>
</dbReference>
<dbReference type="GO" id="GO:0004140">
    <property type="term" value="F:dephospho-CoA kinase activity"/>
    <property type="evidence" value="ECO:0007669"/>
    <property type="project" value="UniProtKB-UniRule"/>
</dbReference>
<comment type="catalytic activity">
    <reaction evidence="3">
        <text>3'-dephospho-CoA + ATP = ADP + CoA + H(+)</text>
        <dbReference type="Rhea" id="RHEA:18245"/>
        <dbReference type="ChEBI" id="CHEBI:15378"/>
        <dbReference type="ChEBI" id="CHEBI:30616"/>
        <dbReference type="ChEBI" id="CHEBI:57287"/>
        <dbReference type="ChEBI" id="CHEBI:57328"/>
        <dbReference type="ChEBI" id="CHEBI:456216"/>
        <dbReference type="EC" id="2.7.1.24"/>
    </reaction>
</comment>
<dbReference type="EC" id="2.7.1.24" evidence="3 4"/>
<evidence type="ECO:0000313" key="5">
    <source>
        <dbReference type="EMBL" id="HGK54083.1"/>
    </source>
</evidence>
<dbReference type="CDD" id="cd02022">
    <property type="entry name" value="DPCK"/>
    <property type="match status" value="1"/>
</dbReference>
<comment type="function">
    <text evidence="3">Catalyzes the phosphorylation of the 3'-hydroxyl group of dephosphocoenzyme A to form coenzyme A.</text>
</comment>
<dbReference type="EMBL" id="DTDP01000162">
    <property type="protein sequence ID" value="HGK54083.1"/>
    <property type="molecule type" value="Genomic_DNA"/>
</dbReference>
<dbReference type="GO" id="GO:0005524">
    <property type="term" value="F:ATP binding"/>
    <property type="evidence" value="ECO:0007669"/>
    <property type="project" value="UniProtKB-UniRule"/>
</dbReference>
<comment type="caution">
    <text evidence="5">The sequence shown here is derived from an EMBL/GenBank/DDBJ whole genome shotgun (WGS) entry which is preliminary data.</text>
</comment>
<dbReference type="InterPro" id="IPR001977">
    <property type="entry name" value="Depp_CoAkinase"/>
</dbReference>